<name>A0AAV4HFX1_9GAST</name>
<sequence length="135" mass="14456">MCISAQNLPARLEEENLIDFNGMMLNSPRVFTFTLRPALFPSQSSRLLFPIFSSANKPRSIEGVCKSCSSSSSSISSSRISSNRSSSIVVLVVVAAVAVVGREAVVVVVVMAFVVVMVVETLMVDTVAALLILYP</sequence>
<comment type="caution">
    <text evidence="2">The sequence shown here is derived from an EMBL/GenBank/DDBJ whole genome shotgun (WGS) entry which is preliminary data.</text>
</comment>
<proteinExistence type="predicted"/>
<dbReference type="Proteomes" id="UP000762676">
    <property type="component" value="Unassembled WGS sequence"/>
</dbReference>
<keyword evidence="1" id="KW-1133">Transmembrane helix</keyword>
<gene>
    <name evidence="2" type="ORF">ElyMa_004434000</name>
</gene>
<feature type="transmembrane region" description="Helical" evidence="1">
    <location>
        <begin position="107"/>
        <end position="134"/>
    </location>
</feature>
<organism evidence="2 3">
    <name type="scientific">Elysia marginata</name>
    <dbReference type="NCBI Taxonomy" id="1093978"/>
    <lineage>
        <taxon>Eukaryota</taxon>
        <taxon>Metazoa</taxon>
        <taxon>Spiralia</taxon>
        <taxon>Lophotrochozoa</taxon>
        <taxon>Mollusca</taxon>
        <taxon>Gastropoda</taxon>
        <taxon>Heterobranchia</taxon>
        <taxon>Euthyneura</taxon>
        <taxon>Panpulmonata</taxon>
        <taxon>Sacoglossa</taxon>
        <taxon>Placobranchoidea</taxon>
        <taxon>Plakobranchidae</taxon>
        <taxon>Elysia</taxon>
    </lineage>
</organism>
<keyword evidence="1" id="KW-0472">Membrane</keyword>
<dbReference type="AlphaFoldDB" id="A0AAV4HFX1"/>
<reference evidence="2 3" key="1">
    <citation type="journal article" date="2021" name="Elife">
        <title>Chloroplast acquisition without the gene transfer in kleptoplastic sea slugs, Plakobranchus ocellatus.</title>
        <authorList>
            <person name="Maeda T."/>
            <person name="Takahashi S."/>
            <person name="Yoshida T."/>
            <person name="Shimamura S."/>
            <person name="Takaki Y."/>
            <person name="Nagai Y."/>
            <person name="Toyoda A."/>
            <person name="Suzuki Y."/>
            <person name="Arimoto A."/>
            <person name="Ishii H."/>
            <person name="Satoh N."/>
            <person name="Nishiyama T."/>
            <person name="Hasebe M."/>
            <person name="Maruyama T."/>
            <person name="Minagawa J."/>
            <person name="Obokata J."/>
            <person name="Shigenobu S."/>
        </authorList>
    </citation>
    <scope>NUCLEOTIDE SEQUENCE [LARGE SCALE GENOMIC DNA]</scope>
</reference>
<keyword evidence="1" id="KW-0812">Transmembrane</keyword>
<keyword evidence="3" id="KW-1185">Reference proteome</keyword>
<accession>A0AAV4HFX1</accession>
<protein>
    <submittedName>
        <fullName evidence="2">Uncharacterized protein</fullName>
    </submittedName>
</protein>
<evidence type="ECO:0000313" key="2">
    <source>
        <dbReference type="EMBL" id="GFR95646.1"/>
    </source>
</evidence>
<feature type="transmembrane region" description="Helical" evidence="1">
    <location>
        <begin position="85"/>
        <end position="101"/>
    </location>
</feature>
<dbReference type="EMBL" id="BMAT01008936">
    <property type="protein sequence ID" value="GFR95646.1"/>
    <property type="molecule type" value="Genomic_DNA"/>
</dbReference>
<evidence type="ECO:0000313" key="3">
    <source>
        <dbReference type="Proteomes" id="UP000762676"/>
    </source>
</evidence>
<evidence type="ECO:0000256" key="1">
    <source>
        <dbReference type="SAM" id="Phobius"/>
    </source>
</evidence>